<dbReference type="EMBL" id="FRAM01000005">
    <property type="protein sequence ID" value="SHK69937.1"/>
    <property type="molecule type" value="Genomic_DNA"/>
</dbReference>
<gene>
    <name evidence="1" type="ORF">SAMN05444371_3365</name>
</gene>
<sequence length="270" mass="29744">MNNIHFNQDGGFRLSTNILNAVQASYSLFNALGWIGGNFTIISGCEVTGSNVSDGVVFINGEVFNFKGGNLGTNVIIKEIITNYPFQNGNVKPVIHERFVGFGTSLPENTYLWSDFKRLFPTKDIQEFKENHNDRITALENRPSDRIIGEVIRFDQPLVVLPPPGWEDFNPINEQGRVWVARSTSDSDFALGSTGGAKTHTLTGSQLPSKTVNIVVKDPYTGNQSAGGFDGSNDNIWKDRTISINVGGSDQAHNNLQPYIGVRFIKYIGL</sequence>
<reference evidence="2" key="1">
    <citation type="submission" date="2016-11" db="EMBL/GenBank/DDBJ databases">
        <authorList>
            <person name="Varghese N."/>
            <person name="Submissions S."/>
        </authorList>
    </citation>
    <scope>NUCLEOTIDE SEQUENCE [LARGE SCALE GENOMIC DNA]</scope>
    <source>
        <strain evidence="2">DSM 18016</strain>
    </source>
</reference>
<proteinExistence type="predicted"/>
<keyword evidence="2" id="KW-1185">Reference proteome</keyword>
<protein>
    <submittedName>
        <fullName evidence="1">Uncharacterized protein</fullName>
    </submittedName>
</protein>
<evidence type="ECO:0000313" key="1">
    <source>
        <dbReference type="EMBL" id="SHK69937.1"/>
    </source>
</evidence>
<evidence type="ECO:0000313" key="2">
    <source>
        <dbReference type="Proteomes" id="UP000184498"/>
    </source>
</evidence>
<dbReference type="AlphaFoldDB" id="A0A1M6UL78"/>
<accession>A0A1M6UL78</accession>
<dbReference type="OrthoDB" id="9113831at2"/>
<dbReference type="CDD" id="cd22641">
    <property type="entry name" value="C24-like"/>
    <property type="match status" value="1"/>
</dbReference>
<dbReference type="Proteomes" id="UP000184498">
    <property type="component" value="Unassembled WGS sequence"/>
</dbReference>
<organism evidence="1 2">
    <name type="scientific">Epilithonimonas mollis</name>
    <dbReference type="NCBI Taxonomy" id="216903"/>
    <lineage>
        <taxon>Bacteria</taxon>
        <taxon>Pseudomonadati</taxon>
        <taxon>Bacteroidota</taxon>
        <taxon>Flavobacteriia</taxon>
        <taxon>Flavobacteriales</taxon>
        <taxon>Weeksellaceae</taxon>
        <taxon>Chryseobacterium group</taxon>
        <taxon>Epilithonimonas</taxon>
    </lineage>
</organism>
<dbReference type="STRING" id="216903.SAMN05444371_3365"/>
<dbReference type="RefSeq" id="WP_073000311.1">
    <property type="nucleotide sequence ID" value="NZ_FRAM01000005.1"/>
</dbReference>
<name>A0A1M6UL78_9FLAO</name>